<sequence>MSSTANNNNVHGIVAPTWENVRAVFEQNIIDGLDLGASLCVYHQGQCVVDLSGGWKDVEKTKPYTPETLQIVYSTSKGVMAAAVALCVDKGWLDYDAPVAKYITFKGSFGSETIIFQKTIANEFEERLSEMIHQRSIQCFTRRNEHNESLLLSEPLAPMISRNIVDIEMETEKKYAYQPLPSVA</sequence>
<proteinExistence type="predicted"/>
<protein>
    <recommendedName>
        <fullName evidence="1">Beta-lactamase-related domain-containing protein</fullName>
    </recommendedName>
</protein>
<accession>A0A815IRK3</accession>
<dbReference type="Gene3D" id="3.40.710.10">
    <property type="entry name" value="DD-peptidase/beta-lactamase superfamily"/>
    <property type="match status" value="1"/>
</dbReference>
<evidence type="ECO:0000313" key="3">
    <source>
        <dbReference type="Proteomes" id="UP000663891"/>
    </source>
</evidence>
<dbReference type="Pfam" id="PF00144">
    <property type="entry name" value="Beta-lactamase"/>
    <property type="match status" value="1"/>
</dbReference>
<dbReference type="InterPro" id="IPR001466">
    <property type="entry name" value="Beta-lactam-related"/>
</dbReference>
<dbReference type="InterPro" id="IPR052907">
    <property type="entry name" value="Beta-lactamase/esterase"/>
</dbReference>
<gene>
    <name evidence="2" type="ORF">VCS650_LOCUS34719</name>
</gene>
<evidence type="ECO:0000259" key="1">
    <source>
        <dbReference type="Pfam" id="PF00144"/>
    </source>
</evidence>
<name>A0A815IRK3_9BILA</name>
<comment type="caution">
    <text evidence="2">The sequence shown here is derived from an EMBL/GenBank/DDBJ whole genome shotgun (WGS) entry which is preliminary data.</text>
</comment>
<dbReference type="InterPro" id="IPR012338">
    <property type="entry name" value="Beta-lactam/transpept-like"/>
</dbReference>
<evidence type="ECO:0000313" key="2">
    <source>
        <dbReference type="EMBL" id="CAF1368403.1"/>
    </source>
</evidence>
<dbReference type="PANTHER" id="PTHR43319:SF3">
    <property type="entry name" value="BETA-LACTAMASE-RELATED DOMAIN-CONTAINING PROTEIN"/>
    <property type="match status" value="1"/>
</dbReference>
<dbReference type="OrthoDB" id="5946976at2759"/>
<feature type="domain" description="Beta-lactamase-related" evidence="1">
    <location>
        <begin position="25"/>
        <end position="107"/>
    </location>
</feature>
<dbReference type="EMBL" id="CAJNON010000745">
    <property type="protein sequence ID" value="CAF1368403.1"/>
    <property type="molecule type" value="Genomic_DNA"/>
</dbReference>
<dbReference type="AlphaFoldDB" id="A0A815IRK3"/>
<reference evidence="2" key="1">
    <citation type="submission" date="2021-02" db="EMBL/GenBank/DDBJ databases">
        <authorList>
            <person name="Nowell W R."/>
        </authorList>
    </citation>
    <scope>NUCLEOTIDE SEQUENCE</scope>
</reference>
<dbReference type="Proteomes" id="UP000663891">
    <property type="component" value="Unassembled WGS sequence"/>
</dbReference>
<dbReference type="SUPFAM" id="SSF56601">
    <property type="entry name" value="beta-lactamase/transpeptidase-like"/>
    <property type="match status" value="1"/>
</dbReference>
<dbReference type="PANTHER" id="PTHR43319">
    <property type="entry name" value="BETA-LACTAMASE-RELATED"/>
    <property type="match status" value="1"/>
</dbReference>
<organism evidence="2 3">
    <name type="scientific">Adineta steineri</name>
    <dbReference type="NCBI Taxonomy" id="433720"/>
    <lineage>
        <taxon>Eukaryota</taxon>
        <taxon>Metazoa</taxon>
        <taxon>Spiralia</taxon>
        <taxon>Gnathifera</taxon>
        <taxon>Rotifera</taxon>
        <taxon>Eurotatoria</taxon>
        <taxon>Bdelloidea</taxon>
        <taxon>Adinetida</taxon>
        <taxon>Adinetidae</taxon>
        <taxon>Adineta</taxon>
    </lineage>
</organism>